<keyword evidence="5 10" id="KW-0479">Metal-binding</keyword>
<dbReference type="NCBIfam" id="TIGR00204">
    <property type="entry name" value="dxs"/>
    <property type="match status" value="1"/>
</dbReference>
<evidence type="ECO:0000256" key="7">
    <source>
        <dbReference type="ARBA" id="ARBA00022977"/>
    </source>
</evidence>
<gene>
    <name evidence="10" type="primary">dxs</name>
    <name evidence="12" type="ORF">Theth_1989</name>
</gene>
<feature type="binding site" evidence="10">
    <location>
        <begin position="109"/>
        <end position="111"/>
    </location>
    <ligand>
        <name>thiamine diphosphate</name>
        <dbReference type="ChEBI" id="CHEBI:58937"/>
    </ligand>
</feature>
<dbReference type="CDD" id="cd02007">
    <property type="entry name" value="TPP_DXS"/>
    <property type="match status" value="1"/>
</dbReference>
<dbReference type="SUPFAM" id="SSF52922">
    <property type="entry name" value="TK C-terminal domain-like"/>
    <property type="match status" value="1"/>
</dbReference>
<dbReference type="NCBIfam" id="NF003933">
    <property type="entry name" value="PRK05444.2-2"/>
    <property type="match status" value="1"/>
</dbReference>
<evidence type="ECO:0000256" key="10">
    <source>
        <dbReference type="HAMAP-Rule" id="MF_00315"/>
    </source>
</evidence>
<feature type="domain" description="Transketolase-like pyrimidine-binding" evidence="11">
    <location>
        <begin position="309"/>
        <end position="474"/>
    </location>
</feature>
<dbReference type="CDD" id="cd07033">
    <property type="entry name" value="TPP_PYR_DXS_TK_like"/>
    <property type="match status" value="1"/>
</dbReference>
<evidence type="ECO:0000256" key="2">
    <source>
        <dbReference type="ARBA" id="ARBA00011081"/>
    </source>
</evidence>
<dbReference type="Pfam" id="PF02780">
    <property type="entry name" value="Transketolase_C"/>
    <property type="match status" value="1"/>
</dbReference>
<dbReference type="InterPro" id="IPR005477">
    <property type="entry name" value="Dxylulose-5-P_synthase"/>
</dbReference>
<dbReference type="Gene3D" id="3.40.50.970">
    <property type="match status" value="2"/>
</dbReference>
<comment type="cofactor">
    <cofactor evidence="10">
        <name>thiamine diphosphate</name>
        <dbReference type="ChEBI" id="CHEBI:58937"/>
    </cofactor>
    <text evidence="10">Binds 1 thiamine pyrophosphate per subunit.</text>
</comment>
<dbReference type="EMBL" id="CP002351">
    <property type="protein sequence ID" value="AEH52029.1"/>
    <property type="molecule type" value="Genomic_DNA"/>
</dbReference>
<evidence type="ECO:0000313" key="12">
    <source>
        <dbReference type="EMBL" id="AEH52029.1"/>
    </source>
</evidence>
<comment type="function">
    <text evidence="10">Catalyzes the acyloin condensation reaction between C atoms 2 and 3 of pyruvate and glyceraldehyde 3-phosphate to yield 1-deoxy-D-xylulose-5-phosphate (DXP).</text>
</comment>
<keyword evidence="7 10" id="KW-0784">Thiamine biosynthesis</keyword>
<dbReference type="EC" id="2.2.1.7" evidence="10"/>
<feature type="binding site" evidence="10">
    <location>
        <position position="169"/>
    </location>
    <ligand>
        <name>Mg(2+)</name>
        <dbReference type="ChEBI" id="CHEBI:18420"/>
    </ligand>
</feature>
<dbReference type="GO" id="GO:0000287">
    <property type="term" value="F:magnesium ion binding"/>
    <property type="evidence" value="ECO:0007669"/>
    <property type="project" value="UniProtKB-UniRule"/>
</dbReference>
<feature type="binding site" evidence="10">
    <location>
        <position position="279"/>
    </location>
    <ligand>
        <name>thiamine diphosphate</name>
        <dbReference type="ChEBI" id="CHEBI:58937"/>
    </ligand>
</feature>
<evidence type="ECO:0000313" key="13">
    <source>
        <dbReference type="Proteomes" id="UP000006804"/>
    </source>
</evidence>
<evidence type="ECO:0000256" key="3">
    <source>
        <dbReference type="ARBA" id="ARBA00011738"/>
    </source>
</evidence>
<keyword evidence="4 10" id="KW-0808">Transferase</keyword>
<dbReference type="AlphaFoldDB" id="F7YXH4"/>
<accession>F7YXH4</accession>
<dbReference type="InterPro" id="IPR005475">
    <property type="entry name" value="Transketolase-like_Pyr-bd"/>
</dbReference>
<proteinExistence type="inferred from homology"/>
<dbReference type="Pfam" id="PF13292">
    <property type="entry name" value="DXP_synthase_N"/>
    <property type="match status" value="1"/>
</dbReference>
<dbReference type="RefSeq" id="WP_013933236.1">
    <property type="nucleotide sequence ID" value="NC_015707.1"/>
</dbReference>
<feature type="binding site" evidence="10">
    <location>
        <position position="169"/>
    </location>
    <ligand>
        <name>thiamine diphosphate</name>
        <dbReference type="ChEBI" id="CHEBI:58937"/>
    </ligand>
</feature>
<dbReference type="HAMAP" id="MF_00315">
    <property type="entry name" value="DXP_synth"/>
    <property type="match status" value="1"/>
</dbReference>
<dbReference type="GO" id="GO:0005829">
    <property type="term" value="C:cytosol"/>
    <property type="evidence" value="ECO:0007669"/>
    <property type="project" value="TreeGrafter"/>
</dbReference>
<comment type="catalytic activity">
    <reaction evidence="10">
        <text>D-glyceraldehyde 3-phosphate + pyruvate + H(+) = 1-deoxy-D-xylulose 5-phosphate + CO2</text>
        <dbReference type="Rhea" id="RHEA:12605"/>
        <dbReference type="ChEBI" id="CHEBI:15361"/>
        <dbReference type="ChEBI" id="CHEBI:15378"/>
        <dbReference type="ChEBI" id="CHEBI:16526"/>
        <dbReference type="ChEBI" id="CHEBI:57792"/>
        <dbReference type="ChEBI" id="CHEBI:59776"/>
        <dbReference type="EC" id="2.2.1.7"/>
    </reaction>
</comment>
<evidence type="ECO:0000256" key="8">
    <source>
        <dbReference type="ARBA" id="ARBA00023052"/>
    </source>
</evidence>
<dbReference type="KEGG" id="tta:Theth_1989"/>
<dbReference type="Proteomes" id="UP000006804">
    <property type="component" value="Chromosome"/>
</dbReference>
<dbReference type="PANTHER" id="PTHR43322">
    <property type="entry name" value="1-D-DEOXYXYLULOSE 5-PHOSPHATE SYNTHASE-RELATED"/>
    <property type="match status" value="1"/>
</dbReference>
<dbReference type="GO" id="GO:0008661">
    <property type="term" value="F:1-deoxy-D-xylulose-5-phosphate synthase activity"/>
    <property type="evidence" value="ECO:0007669"/>
    <property type="project" value="UniProtKB-UniRule"/>
</dbReference>
<dbReference type="GO" id="GO:0016114">
    <property type="term" value="P:terpenoid biosynthetic process"/>
    <property type="evidence" value="ECO:0007669"/>
    <property type="project" value="UniProtKB-UniRule"/>
</dbReference>
<evidence type="ECO:0000256" key="9">
    <source>
        <dbReference type="ARBA" id="ARBA00023229"/>
    </source>
</evidence>
<dbReference type="SMART" id="SM00861">
    <property type="entry name" value="Transket_pyr"/>
    <property type="match status" value="1"/>
</dbReference>
<comment type="subunit">
    <text evidence="3 10">Homodimer.</text>
</comment>
<feature type="binding site" evidence="10">
    <location>
        <begin position="141"/>
        <end position="142"/>
    </location>
    <ligand>
        <name>thiamine diphosphate</name>
        <dbReference type="ChEBI" id="CHEBI:58937"/>
    </ligand>
</feature>
<dbReference type="eggNOG" id="COG1154">
    <property type="taxonomic scope" value="Bacteria"/>
</dbReference>
<dbReference type="InterPro" id="IPR033248">
    <property type="entry name" value="Transketolase_C"/>
</dbReference>
<dbReference type="STRING" id="688269.Theth_1989"/>
<dbReference type="PATRIC" id="fig|688269.3.peg.2050"/>
<dbReference type="OrthoDB" id="9803371at2"/>
<keyword evidence="9 10" id="KW-0414">Isoprene biosynthesis</keyword>
<dbReference type="UniPathway" id="UPA00064">
    <property type="reaction ID" value="UER00091"/>
</dbReference>
<dbReference type="InterPro" id="IPR009014">
    <property type="entry name" value="Transketo_C/PFOR_II"/>
</dbReference>
<comment type="similarity">
    <text evidence="2 10">Belongs to the transketolase family. DXPS subfamily.</text>
</comment>
<dbReference type="PANTHER" id="PTHR43322:SF5">
    <property type="entry name" value="1-DEOXY-D-XYLULOSE-5-PHOSPHATE SYNTHASE, CHLOROPLASTIC"/>
    <property type="match status" value="1"/>
</dbReference>
<dbReference type="HOGENOM" id="CLU_009227_1_4_0"/>
<feature type="binding site" evidence="10">
    <location>
        <position position="360"/>
    </location>
    <ligand>
        <name>thiamine diphosphate</name>
        <dbReference type="ChEBI" id="CHEBI:58937"/>
    </ligand>
</feature>
<evidence type="ECO:0000256" key="4">
    <source>
        <dbReference type="ARBA" id="ARBA00022679"/>
    </source>
</evidence>
<sequence>MYPTLDDVQKADVSQLEEYAKMIRKRIIEVVSKNGGHLASNLGVVELTLALYKVFDPRKDVVIWDTSHQCYTHKLLTGRWDKFDTLRQFNGISGYLNPLEYEYDHFALGHAGTSIAMALGIEKALKLKKLNKNVVVVIGDGALSNGEVLESLNQLKAQKSKIKIILNDNGMSIAPNVGALSEAFMQLRTSQAYVKLKELIKAFLESSEAGKNLEDELRKFKNSLKAFVTGLDFFETLGIKHVGPVDGHDLKVLVKVFQRIKDYDYPVVVHVITQKGKGFKPAEENCVMFHSSPKFDPESGEPILKQGYLSFSDVFGQALVKIASQRQDVFAITAAMPDGTGLSHFAKAFPERFVDLGITEQSCVSFAAGLAKMGFKPVVAIYSTFLQRAYDQIVHDVALQNLDVLFAVDRAGLVGEDGPTHHGIFDIAFFKPIPGSKIFAPMNLKETVSILRSIFELNVKGVVAVRYPKESEEANFEQLWKESSIIDPFRWEIVRQGQSGVAILAVGTMVKNCLKLESIDPTVVYVRCVKPLDENLLKQLIQDHDSFVTVEEGVVTGGFGESVVSFLNSLGIRKPVLCLGLKEEFVPHGSREDLLKFCGLDVKGIFDNVISFMRKEVSTWS</sequence>
<name>F7YXH4_9THEM</name>
<evidence type="ECO:0000259" key="11">
    <source>
        <dbReference type="SMART" id="SM00861"/>
    </source>
</evidence>
<dbReference type="InterPro" id="IPR029061">
    <property type="entry name" value="THDP-binding"/>
</dbReference>
<dbReference type="Pfam" id="PF02779">
    <property type="entry name" value="Transket_pyr"/>
    <property type="match status" value="1"/>
</dbReference>
<comment type="pathway">
    <text evidence="1 10">Metabolic intermediate biosynthesis; 1-deoxy-D-xylulose 5-phosphate biosynthesis; 1-deoxy-D-xylulose 5-phosphate from D-glyceraldehyde 3-phosphate and pyruvate: step 1/1.</text>
</comment>
<dbReference type="SUPFAM" id="SSF52518">
    <property type="entry name" value="Thiamin diphosphate-binding fold (THDP-binding)"/>
    <property type="match status" value="2"/>
</dbReference>
<keyword evidence="6 10" id="KW-0460">Magnesium</keyword>
<dbReference type="Gene3D" id="3.40.50.920">
    <property type="match status" value="1"/>
</dbReference>
<feature type="binding site" evidence="10">
    <location>
        <position position="140"/>
    </location>
    <ligand>
        <name>Mg(2+)</name>
        <dbReference type="ChEBI" id="CHEBI:18420"/>
    </ligand>
</feature>
<evidence type="ECO:0000256" key="1">
    <source>
        <dbReference type="ARBA" id="ARBA00004980"/>
    </source>
</evidence>
<comment type="cofactor">
    <cofactor evidence="10">
        <name>Mg(2+)</name>
        <dbReference type="ChEBI" id="CHEBI:18420"/>
    </cofactor>
    <text evidence="10">Binds 1 Mg(2+) ion per subunit.</text>
</comment>
<keyword evidence="13" id="KW-1185">Reference proteome</keyword>
<feature type="binding site" evidence="10">
    <location>
        <position position="68"/>
    </location>
    <ligand>
        <name>thiamine diphosphate</name>
        <dbReference type="ChEBI" id="CHEBI:58937"/>
    </ligand>
</feature>
<keyword evidence="8 10" id="KW-0786">Thiamine pyrophosphate</keyword>
<reference evidence="12 13" key="1">
    <citation type="submission" date="2010-11" db="EMBL/GenBank/DDBJ databases">
        <title>The complete genome of Thermotoga thermarum DSM 5069.</title>
        <authorList>
            <consortium name="US DOE Joint Genome Institute (JGI-PGF)"/>
            <person name="Lucas S."/>
            <person name="Copeland A."/>
            <person name="Lapidus A."/>
            <person name="Bruce D."/>
            <person name="Goodwin L."/>
            <person name="Pitluck S."/>
            <person name="Kyrpides N."/>
            <person name="Mavromatis K."/>
            <person name="Ivanova N."/>
            <person name="Zeytun A."/>
            <person name="Brettin T."/>
            <person name="Detter J.C."/>
            <person name="Tapia R."/>
            <person name="Han C."/>
            <person name="Land M."/>
            <person name="Hauser L."/>
            <person name="Markowitz V."/>
            <person name="Cheng J.-F."/>
            <person name="Hugenholtz P."/>
            <person name="Woyke T."/>
            <person name="Wu D."/>
            <person name="Spring S."/>
            <person name="Schroeder M."/>
            <person name="Brambilla E."/>
            <person name="Klenk H.-P."/>
            <person name="Eisen J.A."/>
        </authorList>
    </citation>
    <scope>NUCLEOTIDE SEQUENCE [LARGE SCALE GENOMIC DNA]</scope>
    <source>
        <strain evidence="12 13">DSM 5069</strain>
    </source>
</reference>
<dbReference type="GO" id="GO:0030976">
    <property type="term" value="F:thiamine pyrophosphate binding"/>
    <property type="evidence" value="ECO:0007669"/>
    <property type="project" value="UniProtKB-UniRule"/>
</dbReference>
<dbReference type="InterPro" id="IPR049557">
    <property type="entry name" value="Transketolase_CS"/>
</dbReference>
<evidence type="ECO:0000256" key="5">
    <source>
        <dbReference type="ARBA" id="ARBA00022723"/>
    </source>
</evidence>
<dbReference type="GO" id="GO:0019288">
    <property type="term" value="P:isopentenyl diphosphate biosynthetic process, methylerythritol 4-phosphate pathway"/>
    <property type="evidence" value="ECO:0007669"/>
    <property type="project" value="TreeGrafter"/>
</dbReference>
<protein>
    <recommendedName>
        <fullName evidence="10">1-deoxy-D-xylulose-5-phosphate synthase</fullName>
        <ecNumber evidence="10">2.2.1.7</ecNumber>
    </recommendedName>
    <alternativeName>
        <fullName evidence="10">1-deoxyxylulose-5-phosphate synthase</fullName>
        <shortName evidence="10">DXP synthase</shortName>
        <shortName evidence="10">DXPS</shortName>
    </alternativeName>
</protein>
<dbReference type="PROSITE" id="PS00801">
    <property type="entry name" value="TRANSKETOLASE_1"/>
    <property type="match status" value="1"/>
</dbReference>
<organism evidence="12 13">
    <name type="scientific">Pseudothermotoga thermarum DSM 5069</name>
    <dbReference type="NCBI Taxonomy" id="688269"/>
    <lineage>
        <taxon>Bacteria</taxon>
        <taxon>Thermotogati</taxon>
        <taxon>Thermotogota</taxon>
        <taxon>Thermotogae</taxon>
        <taxon>Thermotogales</taxon>
        <taxon>Thermotogaceae</taxon>
        <taxon>Pseudothermotoga</taxon>
    </lineage>
</organism>
<dbReference type="GO" id="GO:0009228">
    <property type="term" value="P:thiamine biosynthetic process"/>
    <property type="evidence" value="ECO:0007669"/>
    <property type="project" value="UniProtKB-UniRule"/>
</dbReference>
<evidence type="ECO:0000256" key="6">
    <source>
        <dbReference type="ARBA" id="ARBA00022842"/>
    </source>
</evidence>